<dbReference type="KEGG" id="dci:103514475"/>
<name>A0A3Q0J943_DIACI</name>
<dbReference type="Proteomes" id="UP000079169">
    <property type="component" value="Unplaced"/>
</dbReference>
<gene>
    <name evidence="3" type="primary">LOC103514475</name>
</gene>
<dbReference type="GeneID" id="103514475"/>
<feature type="region of interest" description="Disordered" evidence="1">
    <location>
        <begin position="1"/>
        <end position="31"/>
    </location>
</feature>
<evidence type="ECO:0000313" key="2">
    <source>
        <dbReference type="Proteomes" id="UP000079169"/>
    </source>
</evidence>
<dbReference type="PaxDb" id="121845-A0A3Q0J943"/>
<feature type="compositionally biased region" description="Low complexity" evidence="1">
    <location>
        <begin position="126"/>
        <end position="138"/>
    </location>
</feature>
<evidence type="ECO:0000256" key="1">
    <source>
        <dbReference type="SAM" id="MobiDB-lite"/>
    </source>
</evidence>
<dbReference type="RefSeq" id="XP_026683235.1">
    <property type="nucleotide sequence ID" value="XM_026827434.1"/>
</dbReference>
<feature type="compositionally biased region" description="Low complexity" evidence="1">
    <location>
        <begin position="1"/>
        <end position="13"/>
    </location>
</feature>
<accession>A0A3Q0J943</accession>
<keyword evidence="2" id="KW-1185">Reference proteome</keyword>
<organism evidence="2 3">
    <name type="scientific">Diaphorina citri</name>
    <name type="common">Asian citrus psyllid</name>
    <dbReference type="NCBI Taxonomy" id="121845"/>
    <lineage>
        <taxon>Eukaryota</taxon>
        <taxon>Metazoa</taxon>
        <taxon>Ecdysozoa</taxon>
        <taxon>Arthropoda</taxon>
        <taxon>Hexapoda</taxon>
        <taxon>Insecta</taxon>
        <taxon>Pterygota</taxon>
        <taxon>Neoptera</taxon>
        <taxon>Paraneoptera</taxon>
        <taxon>Hemiptera</taxon>
        <taxon>Sternorrhyncha</taxon>
        <taxon>Psylloidea</taxon>
        <taxon>Psyllidae</taxon>
        <taxon>Diaphorininae</taxon>
        <taxon>Diaphorina</taxon>
    </lineage>
</organism>
<reference evidence="3" key="1">
    <citation type="submission" date="2025-08" db="UniProtKB">
        <authorList>
            <consortium name="RefSeq"/>
        </authorList>
    </citation>
    <scope>IDENTIFICATION</scope>
</reference>
<dbReference type="STRING" id="121845.A0A3Q0J943"/>
<evidence type="ECO:0000313" key="3">
    <source>
        <dbReference type="RefSeq" id="XP_026683235.1"/>
    </source>
</evidence>
<sequence>MTSERSLSSPSRRPFLRFPPPPPYPPNTPNSYSYAYYDPGIPGPSTSKHTFINCYGTEENIYEEIGASGIEEEVRYVHSRHLQVLDELNLTMEAMLMPDKSSPPPTSNMNPAEELLSPASYSIDSGFSGSSSGTNSLGRNTAPIPSPSCSSSKGKKIPQKLWKRLPSISKSTSQLNNSKPLHGKSFLFYDGSLKRIVCSILFRIFVIKSPGIGRITFRSYRKTIITRFLIVHARAINRKCAYWH</sequence>
<proteinExistence type="predicted"/>
<feature type="compositionally biased region" description="Pro residues" evidence="1">
    <location>
        <begin position="17"/>
        <end position="28"/>
    </location>
</feature>
<dbReference type="AlphaFoldDB" id="A0A3Q0J943"/>
<feature type="region of interest" description="Disordered" evidence="1">
    <location>
        <begin position="126"/>
        <end position="157"/>
    </location>
</feature>
<protein>
    <submittedName>
        <fullName evidence="3">Uncharacterized protein LOC103514475</fullName>
    </submittedName>
</protein>